<dbReference type="EMBL" id="JAENGY010001013">
    <property type="protein sequence ID" value="KAG6953575.1"/>
    <property type="molecule type" value="Genomic_DNA"/>
</dbReference>
<gene>
    <name evidence="1" type="ORF">JG688_00012754</name>
</gene>
<keyword evidence="2" id="KW-1185">Reference proteome</keyword>
<dbReference type="AlphaFoldDB" id="A0A8J5IJZ1"/>
<organism evidence="1 2">
    <name type="scientific">Phytophthora aleatoria</name>
    <dbReference type="NCBI Taxonomy" id="2496075"/>
    <lineage>
        <taxon>Eukaryota</taxon>
        <taxon>Sar</taxon>
        <taxon>Stramenopiles</taxon>
        <taxon>Oomycota</taxon>
        <taxon>Peronosporomycetes</taxon>
        <taxon>Peronosporales</taxon>
        <taxon>Peronosporaceae</taxon>
        <taxon>Phytophthora</taxon>
    </lineage>
</organism>
<proteinExistence type="predicted"/>
<evidence type="ECO:0000313" key="2">
    <source>
        <dbReference type="Proteomes" id="UP000709295"/>
    </source>
</evidence>
<accession>A0A8J5IJZ1</accession>
<dbReference type="Proteomes" id="UP000709295">
    <property type="component" value="Unassembled WGS sequence"/>
</dbReference>
<name>A0A8J5IJZ1_9STRA</name>
<reference evidence="1" key="1">
    <citation type="submission" date="2021-01" db="EMBL/GenBank/DDBJ databases">
        <title>Phytophthora aleatoria, a newly-described species from Pinus radiata is distinct from Phytophthora cactorum isolates based on comparative genomics.</title>
        <authorList>
            <person name="Mcdougal R."/>
            <person name="Panda P."/>
            <person name="Williams N."/>
            <person name="Studholme D.J."/>
        </authorList>
    </citation>
    <scope>NUCLEOTIDE SEQUENCE</scope>
    <source>
        <strain evidence="1">NZFS 4037</strain>
    </source>
</reference>
<sequence>MRALSKSVIEDKADAKLILSNHKGSEGKPDVRALAKKHGCSRTTSRNVLNGKSTGNRKRKRCPDVVARALQQLPAGISDRDQARRLGIPFTSFRDVKARIAATTNQAVQSSTEAVLVTYLKDRIDPSGIRPFMDSTTVFSATDVVVATDAAVPSADAAVGTTDVVTLRDVVTLSAEAVPTVVSFFDADAAAR</sequence>
<feature type="non-terminal residue" evidence="1">
    <location>
        <position position="1"/>
    </location>
</feature>
<evidence type="ECO:0000313" key="1">
    <source>
        <dbReference type="EMBL" id="KAG6953575.1"/>
    </source>
</evidence>
<protein>
    <submittedName>
        <fullName evidence="1">Uncharacterized protein</fullName>
    </submittedName>
</protein>
<comment type="caution">
    <text evidence="1">The sequence shown here is derived from an EMBL/GenBank/DDBJ whole genome shotgun (WGS) entry which is preliminary data.</text>
</comment>